<evidence type="ECO:0000256" key="6">
    <source>
        <dbReference type="ARBA" id="ARBA00022989"/>
    </source>
</evidence>
<dbReference type="SUPFAM" id="SSF58104">
    <property type="entry name" value="Methyl-accepting chemotaxis protein (MCP) signaling domain"/>
    <property type="match status" value="1"/>
</dbReference>
<evidence type="ECO:0000313" key="14">
    <source>
        <dbReference type="EMBL" id="MCR2805561.1"/>
    </source>
</evidence>
<dbReference type="InterPro" id="IPR004090">
    <property type="entry name" value="Chemotax_Me-accpt_rcpt"/>
</dbReference>
<evidence type="ECO:0000256" key="3">
    <source>
        <dbReference type="ARBA" id="ARBA00022481"/>
    </source>
</evidence>
<proteinExistence type="inferred from homology"/>
<accession>A0A9X2MTN4</accession>
<dbReference type="CDD" id="cd11386">
    <property type="entry name" value="MCP_signal"/>
    <property type="match status" value="1"/>
</dbReference>
<keyword evidence="8 10" id="KW-0807">Transducer</keyword>
<evidence type="ECO:0000256" key="8">
    <source>
        <dbReference type="ARBA" id="ARBA00023224"/>
    </source>
</evidence>
<dbReference type="SMART" id="SM00283">
    <property type="entry name" value="MA"/>
    <property type="match status" value="1"/>
</dbReference>
<dbReference type="PANTHER" id="PTHR32089">
    <property type="entry name" value="METHYL-ACCEPTING CHEMOTAXIS PROTEIN MCPB"/>
    <property type="match status" value="1"/>
</dbReference>
<comment type="similarity">
    <text evidence="9">Belongs to the methyl-accepting chemotaxis (MCP) protein family.</text>
</comment>
<protein>
    <submittedName>
        <fullName evidence="14">Methyl-accepting chemotaxis protein</fullName>
    </submittedName>
</protein>
<dbReference type="InterPro" id="IPR029151">
    <property type="entry name" value="Sensor-like_sf"/>
</dbReference>
<dbReference type="PROSITE" id="PS50111">
    <property type="entry name" value="CHEMOTAXIS_TRANSDUC_2"/>
    <property type="match status" value="1"/>
</dbReference>
<evidence type="ECO:0000256" key="5">
    <source>
        <dbReference type="ARBA" id="ARBA00022692"/>
    </source>
</evidence>
<feature type="transmembrane region" description="Helical" evidence="11">
    <location>
        <begin position="188"/>
        <end position="210"/>
    </location>
</feature>
<feature type="transmembrane region" description="Helical" evidence="11">
    <location>
        <begin position="20"/>
        <end position="38"/>
    </location>
</feature>
<dbReference type="Gene3D" id="6.10.340.10">
    <property type="match status" value="1"/>
</dbReference>
<evidence type="ECO:0000256" key="11">
    <source>
        <dbReference type="SAM" id="Phobius"/>
    </source>
</evidence>
<dbReference type="SMART" id="SM00304">
    <property type="entry name" value="HAMP"/>
    <property type="match status" value="1"/>
</dbReference>
<dbReference type="EMBL" id="JANIPJ010000012">
    <property type="protein sequence ID" value="MCR2805561.1"/>
    <property type="molecule type" value="Genomic_DNA"/>
</dbReference>
<keyword evidence="5 11" id="KW-0812">Transmembrane</keyword>
<keyword evidence="6 11" id="KW-1133">Transmembrane helix</keyword>
<dbReference type="Pfam" id="PF00672">
    <property type="entry name" value="HAMP"/>
    <property type="match status" value="1"/>
</dbReference>
<dbReference type="PANTHER" id="PTHR32089:SF114">
    <property type="entry name" value="METHYL-ACCEPTING CHEMOTAXIS PROTEIN MCPB"/>
    <property type="match status" value="1"/>
</dbReference>
<evidence type="ECO:0000256" key="7">
    <source>
        <dbReference type="ARBA" id="ARBA00023136"/>
    </source>
</evidence>
<dbReference type="GO" id="GO:0005886">
    <property type="term" value="C:plasma membrane"/>
    <property type="evidence" value="ECO:0007669"/>
    <property type="project" value="UniProtKB-SubCell"/>
</dbReference>
<sequence length="569" mass="61634">MKFTSRINIKLGLMAKINLMIIGIIVSLCLSISIIVYIEITQGIKETATEKAKGDLELSYSYIDTTYPGEWHIQDDQLYKGTELMNGNDGIVDKIAADTQDTVTIFQGDTRIATNVMKEGKRAVGTQASAEVQEQVLTRGELFYGEANVAGHLYQSAYMPLKNGNGDIIGMYYVGASQHMIDKIIDRFVATLIPIVAAIILIAGFIGYWFTRMLKKRLNRIVVALDRAGNGDFTAYVEDRSSDELNQLSASFNRMADRLKHLVNEVILNSQQVAASSEQLSASAEQTGKATETITESIQEVADGAEQSSSKMKESSIAIEEVTRGVQSIAESASFISELSIQASEKANDGEELVERSVKQMSFISESANTSDQLIKSLEQRSSEIGEISTVISGIAEQTNLLALNAAIEAARAGEHGKGFAVVAGEVKKLAEQSRQSSSQISELVRTIQVDMIRSQQSMGQVLVDVKEGIHVAHQTEASFKEILELMGKLSEHIHGMAAVSQQVSASTQEIDSTVAGITQISAAASNRSQDVAAAAEEQLASMEEITASAQSLSKLADDLHEITSKFKV</sequence>
<dbReference type="Pfam" id="PF17202">
    <property type="entry name" value="sCache_3_3"/>
    <property type="match status" value="1"/>
</dbReference>
<evidence type="ECO:0000259" key="13">
    <source>
        <dbReference type="PROSITE" id="PS50885"/>
    </source>
</evidence>
<dbReference type="InterPro" id="IPR003660">
    <property type="entry name" value="HAMP_dom"/>
</dbReference>
<dbReference type="PRINTS" id="PR00260">
    <property type="entry name" value="CHEMTRNSDUCR"/>
</dbReference>
<keyword evidence="15" id="KW-1185">Reference proteome</keyword>
<evidence type="ECO:0000256" key="9">
    <source>
        <dbReference type="ARBA" id="ARBA00029447"/>
    </source>
</evidence>
<evidence type="ECO:0000256" key="1">
    <source>
        <dbReference type="ARBA" id="ARBA00004651"/>
    </source>
</evidence>
<feature type="domain" description="Methyl-accepting transducer" evidence="12">
    <location>
        <begin position="283"/>
        <end position="519"/>
    </location>
</feature>
<reference evidence="14" key="1">
    <citation type="submission" date="2022-08" db="EMBL/GenBank/DDBJ databases">
        <title>The genomic sequence of strain Paenibacillus sp. SCIV0701.</title>
        <authorList>
            <person name="Zhao H."/>
        </authorList>
    </citation>
    <scope>NUCLEOTIDE SEQUENCE</scope>
    <source>
        <strain evidence="14">SCIV0701</strain>
    </source>
</reference>
<dbReference type="PROSITE" id="PS50885">
    <property type="entry name" value="HAMP"/>
    <property type="match status" value="1"/>
</dbReference>
<name>A0A9X2MTN4_9BACL</name>
<dbReference type="GO" id="GO:0006935">
    <property type="term" value="P:chemotaxis"/>
    <property type="evidence" value="ECO:0007669"/>
    <property type="project" value="UniProtKB-KW"/>
</dbReference>
<organism evidence="14 15">
    <name type="scientific">Paenibacillus soyae</name>
    <dbReference type="NCBI Taxonomy" id="2969249"/>
    <lineage>
        <taxon>Bacteria</taxon>
        <taxon>Bacillati</taxon>
        <taxon>Bacillota</taxon>
        <taxon>Bacilli</taxon>
        <taxon>Bacillales</taxon>
        <taxon>Paenibacillaceae</taxon>
        <taxon>Paenibacillus</taxon>
    </lineage>
</organism>
<evidence type="ECO:0000256" key="10">
    <source>
        <dbReference type="PROSITE-ProRule" id="PRU00284"/>
    </source>
</evidence>
<dbReference type="GO" id="GO:0004888">
    <property type="term" value="F:transmembrane signaling receptor activity"/>
    <property type="evidence" value="ECO:0007669"/>
    <property type="project" value="InterPro"/>
</dbReference>
<dbReference type="Gene3D" id="1.10.287.950">
    <property type="entry name" value="Methyl-accepting chemotaxis protein"/>
    <property type="match status" value="1"/>
</dbReference>
<dbReference type="SUPFAM" id="SSF103190">
    <property type="entry name" value="Sensory domain-like"/>
    <property type="match status" value="1"/>
</dbReference>
<evidence type="ECO:0000259" key="12">
    <source>
        <dbReference type="PROSITE" id="PS50111"/>
    </source>
</evidence>
<evidence type="ECO:0000313" key="15">
    <source>
        <dbReference type="Proteomes" id="UP001141950"/>
    </source>
</evidence>
<keyword evidence="2" id="KW-1003">Cell membrane</keyword>
<dbReference type="RefSeq" id="WP_257448152.1">
    <property type="nucleotide sequence ID" value="NZ_JANIPJ010000012.1"/>
</dbReference>
<dbReference type="Pfam" id="PF00015">
    <property type="entry name" value="MCPsignal"/>
    <property type="match status" value="1"/>
</dbReference>
<keyword evidence="3" id="KW-0488">Methylation</keyword>
<feature type="domain" description="HAMP" evidence="13">
    <location>
        <begin position="212"/>
        <end position="264"/>
    </location>
</feature>
<comment type="caution">
    <text evidence="14">The sequence shown here is derived from an EMBL/GenBank/DDBJ whole genome shotgun (WGS) entry which is preliminary data.</text>
</comment>
<dbReference type="Proteomes" id="UP001141950">
    <property type="component" value="Unassembled WGS sequence"/>
</dbReference>
<evidence type="ECO:0000256" key="4">
    <source>
        <dbReference type="ARBA" id="ARBA00022500"/>
    </source>
</evidence>
<dbReference type="CDD" id="cd06225">
    <property type="entry name" value="HAMP"/>
    <property type="match status" value="1"/>
</dbReference>
<dbReference type="GO" id="GO:0007165">
    <property type="term" value="P:signal transduction"/>
    <property type="evidence" value="ECO:0007669"/>
    <property type="project" value="UniProtKB-KW"/>
</dbReference>
<keyword evidence="7 11" id="KW-0472">Membrane</keyword>
<dbReference type="InterPro" id="IPR033463">
    <property type="entry name" value="sCache_3"/>
</dbReference>
<dbReference type="AlphaFoldDB" id="A0A9X2MTN4"/>
<evidence type="ECO:0000256" key="2">
    <source>
        <dbReference type="ARBA" id="ARBA00022475"/>
    </source>
</evidence>
<dbReference type="InterPro" id="IPR004089">
    <property type="entry name" value="MCPsignal_dom"/>
</dbReference>
<gene>
    <name evidence="14" type="ORF">NQZ67_16855</name>
</gene>
<comment type="subcellular location">
    <subcellularLocation>
        <location evidence="1">Cell membrane</location>
        <topology evidence="1">Multi-pass membrane protein</topology>
    </subcellularLocation>
</comment>
<keyword evidence="4" id="KW-0145">Chemotaxis</keyword>